<sequence length="281" mass="31412">MKVKSYGKINLALDVINKREDGYHNIKTIMQKISLYDEMEFKKGSGGIVIDSNLTLKLEENLIYKSWAALCQYVGEELPLEVRLKKNLPLASGLAGGTGNGALTLKALNELYNLKLSLGELQSMSLKLGADFPYMLQGGTVLAEGIGEKLKTLKSFNEIEVLIVNPGYEISTKEVYENLDLSSRRINFKKIIDLMEENSPLKLRGVLENKMEDYVFKRHLDIKEIKTELESMGAASLMSGTGATVFGLFEDSKTIRKAFNKFKGKYPYTFMAHTLGGEDDI</sequence>
<evidence type="ECO:0000256" key="9">
    <source>
        <dbReference type="HAMAP-Rule" id="MF_00061"/>
    </source>
</evidence>
<proteinExistence type="inferred from homology"/>
<evidence type="ECO:0000256" key="4">
    <source>
        <dbReference type="ARBA" id="ARBA00022679"/>
    </source>
</evidence>
<protein>
    <recommendedName>
        <fullName evidence="3 9">4-diphosphocytidyl-2-C-methyl-D-erythritol kinase</fullName>
        <shortName evidence="9">CMK</shortName>
        <ecNumber evidence="2 9">2.7.1.148</ecNumber>
    </recommendedName>
    <alternativeName>
        <fullName evidence="8 9">4-(cytidine-5'-diphospho)-2-C-methyl-D-erythritol kinase</fullName>
    </alternativeName>
</protein>
<feature type="active site" evidence="9">
    <location>
        <position position="8"/>
    </location>
</feature>
<evidence type="ECO:0000256" key="3">
    <source>
        <dbReference type="ARBA" id="ARBA00017473"/>
    </source>
</evidence>
<dbReference type="EC" id="2.7.1.148" evidence="2 9"/>
<dbReference type="PANTHER" id="PTHR43527:SF2">
    <property type="entry name" value="4-DIPHOSPHOCYTIDYL-2-C-METHYL-D-ERYTHRITOL KINASE, CHLOROPLASTIC"/>
    <property type="match status" value="1"/>
</dbReference>
<evidence type="ECO:0000256" key="2">
    <source>
        <dbReference type="ARBA" id="ARBA00012052"/>
    </source>
</evidence>
<comment type="caution">
    <text evidence="12">The sequence shown here is derived from an EMBL/GenBank/DDBJ whole genome shotgun (WGS) entry which is preliminary data.</text>
</comment>
<comment type="caution">
    <text evidence="9">Lacks conserved residue(s) required for the propagation of feature annotation.</text>
</comment>
<dbReference type="Gene3D" id="3.30.230.10">
    <property type="match status" value="1"/>
</dbReference>
<keyword evidence="13" id="KW-1185">Reference proteome</keyword>
<dbReference type="InterPro" id="IPR020568">
    <property type="entry name" value="Ribosomal_Su5_D2-typ_SF"/>
</dbReference>
<dbReference type="InterPro" id="IPR004424">
    <property type="entry name" value="IspE"/>
</dbReference>
<dbReference type="Proteomes" id="UP000288812">
    <property type="component" value="Unassembled WGS sequence"/>
</dbReference>
<name>A0A437S7P9_9FIRM</name>
<dbReference type="HAMAP" id="MF_00061">
    <property type="entry name" value="IspE"/>
    <property type="match status" value="1"/>
</dbReference>
<dbReference type="NCBIfam" id="TIGR00154">
    <property type="entry name" value="ispE"/>
    <property type="match status" value="1"/>
</dbReference>
<comment type="catalytic activity">
    <reaction evidence="9">
        <text>4-CDP-2-C-methyl-D-erythritol + ATP = 4-CDP-2-C-methyl-D-erythritol 2-phosphate + ADP + H(+)</text>
        <dbReference type="Rhea" id="RHEA:18437"/>
        <dbReference type="ChEBI" id="CHEBI:15378"/>
        <dbReference type="ChEBI" id="CHEBI:30616"/>
        <dbReference type="ChEBI" id="CHEBI:57823"/>
        <dbReference type="ChEBI" id="CHEBI:57919"/>
        <dbReference type="ChEBI" id="CHEBI:456216"/>
        <dbReference type="EC" id="2.7.1.148"/>
    </reaction>
</comment>
<evidence type="ECO:0000256" key="6">
    <source>
        <dbReference type="ARBA" id="ARBA00022777"/>
    </source>
</evidence>
<comment type="function">
    <text evidence="9">Catalyzes the phosphorylation of the position 2 hydroxy group of 4-diphosphocytidyl-2C-methyl-D-erythritol.</text>
</comment>
<organism evidence="12 13">
    <name type="scientific">Anaerosphaera multitolerans</name>
    <dbReference type="NCBI Taxonomy" id="2487351"/>
    <lineage>
        <taxon>Bacteria</taxon>
        <taxon>Bacillati</taxon>
        <taxon>Bacillota</taxon>
        <taxon>Tissierellia</taxon>
        <taxon>Tissierellales</taxon>
        <taxon>Peptoniphilaceae</taxon>
        <taxon>Anaerosphaera</taxon>
    </lineage>
</organism>
<dbReference type="OrthoDB" id="9809438at2"/>
<dbReference type="AlphaFoldDB" id="A0A437S7P9"/>
<dbReference type="GO" id="GO:0005524">
    <property type="term" value="F:ATP binding"/>
    <property type="evidence" value="ECO:0007669"/>
    <property type="project" value="UniProtKB-UniRule"/>
</dbReference>
<dbReference type="PANTHER" id="PTHR43527">
    <property type="entry name" value="4-DIPHOSPHOCYTIDYL-2-C-METHYL-D-ERYTHRITOL KINASE, CHLOROPLASTIC"/>
    <property type="match status" value="1"/>
</dbReference>
<dbReference type="EMBL" id="RLIH01000004">
    <property type="protein sequence ID" value="RVU55119.1"/>
    <property type="molecule type" value="Genomic_DNA"/>
</dbReference>
<reference evidence="12 13" key="1">
    <citation type="submission" date="2018-11" db="EMBL/GenBank/DDBJ databases">
        <title>Genome sequencing and assembly of Anaerosphaera sp. nov., GS7-6-2.</title>
        <authorList>
            <person name="Rettenmaier R."/>
            <person name="Liebl W."/>
            <person name="Zverlov V."/>
        </authorList>
    </citation>
    <scope>NUCLEOTIDE SEQUENCE [LARGE SCALE GENOMIC DNA]</scope>
    <source>
        <strain evidence="12 13">GS7-6-2</strain>
    </source>
</reference>
<keyword evidence="9" id="KW-0414">Isoprene biosynthesis</keyword>
<dbReference type="GO" id="GO:0016114">
    <property type="term" value="P:terpenoid biosynthetic process"/>
    <property type="evidence" value="ECO:0007669"/>
    <property type="project" value="UniProtKB-UniRule"/>
</dbReference>
<comment type="pathway">
    <text evidence="9">Isoprenoid biosynthesis; isopentenyl diphosphate biosynthesis via DXP pathway; isopentenyl diphosphate from 1-deoxy-D-xylulose 5-phosphate: step 3/6.</text>
</comment>
<dbReference type="InterPro" id="IPR013750">
    <property type="entry name" value="GHMP_kinase_C_dom"/>
</dbReference>
<feature type="active site" evidence="9">
    <location>
        <position position="131"/>
    </location>
</feature>
<dbReference type="Gene3D" id="3.30.70.890">
    <property type="entry name" value="GHMP kinase, C-terminal domain"/>
    <property type="match status" value="1"/>
</dbReference>
<evidence type="ECO:0000256" key="5">
    <source>
        <dbReference type="ARBA" id="ARBA00022741"/>
    </source>
</evidence>
<dbReference type="InterPro" id="IPR014721">
    <property type="entry name" value="Ribsml_uS5_D2-typ_fold_subgr"/>
</dbReference>
<evidence type="ECO:0000256" key="7">
    <source>
        <dbReference type="ARBA" id="ARBA00022840"/>
    </source>
</evidence>
<feature type="domain" description="GHMP kinase C-terminal" evidence="11">
    <location>
        <begin position="186"/>
        <end position="266"/>
    </location>
</feature>
<keyword evidence="5 9" id="KW-0547">Nucleotide-binding</keyword>
<dbReference type="InterPro" id="IPR036554">
    <property type="entry name" value="GHMP_kinase_C_sf"/>
</dbReference>
<keyword evidence="7 9" id="KW-0067">ATP-binding</keyword>
<evidence type="ECO:0000313" key="13">
    <source>
        <dbReference type="Proteomes" id="UP000288812"/>
    </source>
</evidence>
<dbReference type="SUPFAM" id="SSF54211">
    <property type="entry name" value="Ribosomal protein S5 domain 2-like"/>
    <property type="match status" value="1"/>
</dbReference>
<dbReference type="Pfam" id="PF08544">
    <property type="entry name" value="GHMP_kinases_C"/>
    <property type="match status" value="1"/>
</dbReference>
<gene>
    <name evidence="9 12" type="primary">ispE</name>
    <name evidence="12" type="ORF">EF514_04310</name>
</gene>
<dbReference type="GO" id="GO:0019288">
    <property type="term" value="P:isopentenyl diphosphate biosynthetic process, methylerythritol 4-phosphate pathway"/>
    <property type="evidence" value="ECO:0007669"/>
    <property type="project" value="UniProtKB-UniRule"/>
</dbReference>
<evidence type="ECO:0000259" key="10">
    <source>
        <dbReference type="Pfam" id="PF00288"/>
    </source>
</evidence>
<evidence type="ECO:0000313" key="12">
    <source>
        <dbReference type="EMBL" id="RVU55119.1"/>
    </source>
</evidence>
<keyword evidence="4 9" id="KW-0808">Transferase</keyword>
<comment type="similarity">
    <text evidence="1 9">Belongs to the GHMP kinase family. IspE subfamily.</text>
</comment>
<dbReference type="PIRSF" id="PIRSF010376">
    <property type="entry name" value="IspE"/>
    <property type="match status" value="1"/>
</dbReference>
<accession>A0A437S7P9</accession>
<dbReference type="RefSeq" id="WP_127724190.1">
    <property type="nucleotide sequence ID" value="NZ_RLIH01000004.1"/>
</dbReference>
<evidence type="ECO:0000256" key="1">
    <source>
        <dbReference type="ARBA" id="ARBA00009684"/>
    </source>
</evidence>
<evidence type="ECO:0000259" key="11">
    <source>
        <dbReference type="Pfam" id="PF08544"/>
    </source>
</evidence>
<dbReference type="Pfam" id="PF00288">
    <property type="entry name" value="GHMP_kinases_N"/>
    <property type="match status" value="1"/>
</dbReference>
<feature type="domain" description="GHMP kinase N-terminal" evidence="10">
    <location>
        <begin position="61"/>
        <end position="132"/>
    </location>
</feature>
<dbReference type="InterPro" id="IPR006204">
    <property type="entry name" value="GHMP_kinase_N_dom"/>
</dbReference>
<dbReference type="SUPFAM" id="SSF55060">
    <property type="entry name" value="GHMP Kinase, C-terminal domain"/>
    <property type="match status" value="1"/>
</dbReference>
<dbReference type="GO" id="GO:0050515">
    <property type="term" value="F:4-(cytidine 5'-diphospho)-2-C-methyl-D-erythritol kinase activity"/>
    <property type="evidence" value="ECO:0007669"/>
    <property type="project" value="UniProtKB-UniRule"/>
</dbReference>
<keyword evidence="6 9" id="KW-0418">Kinase</keyword>
<evidence type="ECO:0000256" key="8">
    <source>
        <dbReference type="ARBA" id="ARBA00032554"/>
    </source>
</evidence>
<dbReference type="UniPathway" id="UPA00056">
    <property type="reaction ID" value="UER00094"/>
</dbReference>